<evidence type="ECO:0000256" key="1">
    <source>
        <dbReference type="SAM" id="MobiDB-lite"/>
    </source>
</evidence>
<keyword evidence="2" id="KW-0732">Signal</keyword>
<gene>
    <name evidence="3" type="ORF">F4827_002617</name>
</gene>
<evidence type="ECO:0000313" key="4">
    <source>
        <dbReference type="Proteomes" id="UP000571554"/>
    </source>
</evidence>
<comment type="caution">
    <text evidence="3">The sequence shown here is derived from an EMBL/GenBank/DDBJ whole genome shotgun (WGS) entry which is preliminary data.</text>
</comment>
<feature type="chain" id="PRO_5031450108" evidence="2">
    <location>
        <begin position="20"/>
        <end position="119"/>
    </location>
</feature>
<dbReference type="AlphaFoldDB" id="A0A7W9WR41"/>
<protein>
    <submittedName>
        <fullName evidence="3">Uncharacterized protein</fullName>
    </submittedName>
</protein>
<proteinExistence type="predicted"/>
<dbReference type="RefSeq" id="WP_183724304.1">
    <property type="nucleotide sequence ID" value="NZ_JACHBW010000006.1"/>
</dbReference>
<keyword evidence="4" id="KW-1185">Reference proteome</keyword>
<accession>A0A7W9WR41</accession>
<name>A0A7W9WR41_9BURK</name>
<dbReference type="EMBL" id="JACHBW010000006">
    <property type="protein sequence ID" value="MBB6102765.1"/>
    <property type="molecule type" value="Genomic_DNA"/>
</dbReference>
<evidence type="ECO:0000256" key="2">
    <source>
        <dbReference type="SAM" id="SignalP"/>
    </source>
</evidence>
<sequence length="119" mass="12250">MRMIAFAGAAWLLSTAATAGWAAQPDAAGASLQASTGFSASPATDKVYPPLPSLAMLPPSGSAGGDDDDVPAPHASSRKKKLRPHDVHPVGPTARLVVSDASRTYLKDIEHQLDVALAH</sequence>
<evidence type="ECO:0000313" key="3">
    <source>
        <dbReference type="EMBL" id="MBB6102765.1"/>
    </source>
</evidence>
<feature type="region of interest" description="Disordered" evidence="1">
    <location>
        <begin position="49"/>
        <end position="94"/>
    </location>
</feature>
<feature type="signal peptide" evidence="2">
    <location>
        <begin position="1"/>
        <end position="19"/>
    </location>
</feature>
<dbReference type="Proteomes" id="UP000571554">
    <property type="component" value="Unassembled WGS sequence"/>
</dbReference>
<reference evidence="3 4" key="1">
    <citation type="submission" date="2020-08" db="EMBL/GenBank/DDBJ databases">
        <title>Above-ground endophytic microbial communities from plants in different locations in the United States.</title>
        <authorList>
            <person name="Frank C."/>
        </authorList>
    </citation>
    <scope>NUCLEOTIDE SEQUENCE [LARGE SCALE GENOMIC DNA]</scope>
    <source>
        <strain evidence="3 4">WP4_2_2</strain>
    </source>
</reference>
<organism evidence="3 4">
    <name type="scientific">Paraburkholderia bannensis</name>
    <dbReference type="NCBI Taxonomy" id="765414"/>
    <lineage>
        <taxon>Bacteria</taxon>
        <taxon>Pseudomonadati</taxon>
        <taxon>Pseudomonadota</taxon>
        <taxon>Betaproteobacteria</taxon>
        <taxon>Burkholderiales</taxon>
        <taxon>Burkholderiaceae</taxon>
        <taxon>Paraburkholderia</taxon>
    </lineage>
</organism>